<dbReference type="SUPFAM" id="SSF56300">
    <property type="entry name" value="Metallo-dependent phosphatases"/>
    <property type="match status" value="1"/>
</dbReference>
<dbReference type="EMBL" id="CP050898">
    <property type="protein sequence ID" value="QIX20749.1"/>
    <property type="molecule type" value="Genomic_DNA"/>
</dbReference>
<reference evidence="1 3" key="1">
    <citation type="submission" date="2020-04" db="EMBL/GenBank/DDBJ databases">
        <title>FDA dAtabase for Regulatory Grade micrObial Sequences (FDA-ARGOS): Supporting development and validation of Infectious Disease Dx tests.</title>
        <authorList>
            <person name="Sciortino C."/>
            <person name="Tallon L."/>
            <person name="Sadzewicz L."/>
            <person name="Vavikolanu K."/>
            <person name="Mehta A."/>
            <person name="Aluvathingal J."/>
            <person name="Nadendla S."/>
            <person name="Nandy P."/>
            <person name="Geyer C."/>
            <person name="Yan Y."/>
            <person name="Sichtig H."/>
        </authorList>
    </citation>
    <scope>NUCLEOTIDE SEQUENCE [LARGE SCALE GENOMIC DNA]</scope>
    <source>
        <strain evidence="1 3">FDAARGOS_633</strain>
    </source>
</reference>
<name>A0A6H0ZJC7_9HYPH</name>
<evidence type="ECO:0000313" key="3">
    <source>
        <dbReference type="Proteomes" id="UP000500870"/>
    </source>
</evidence>
<accession>A0A6H0ZJC7</accession>
<evidence type="ECO:0000313" key="1">
    <source>
        <dbReference type="EMBL" id="QIX20749.1"/>
    </source>
</evidence>
<organism evidence="1 3">
    <name type="scientific">Agrobacterium pusense</name>
    <dbReference type="NCBI Taxonomy" id="648995"/>
    <lineage>
        <taxon>Bacteria</taxon>
        <taxon>Pseudomonadati</taxon>
        <taxon>Pseudomonadota</taxon>
        <taxon>Alphaproteobacteria</taxon>
        <taxon>Hyphomicrobiales</taxon>
        <taxon>Rhizobiaceae</taxon>
        <taxon>Rhizobium/Agrobacterium group</taxon>
        <taxon>Agrobacterium</taxon>
    </lineage>
</organism>
<sequence length="420" mass="46085">MPLPIEELRRRVDAYKEHGTLVKAAAALGIGKSALAESVKRAAEAGLLGTEPVLPGFRISRISNTPSGTFIQQSPERGDRFEVPDGHVVKGVSALVDAEGRVIQQWQKTAVDAVQRDAAMRAAVEAFKEDLPRAEPVARPQKTHADLLNFYAVTDAHFGALSWREETGADYDLPIAEALLTDWFAAAIELAPAAQTGVLAQMGDLAHYDGMESKTPTSGHILDADSRFPKVVRVIIRTLRRIVRMMLEKHERVHIIMADANHDPASGAWLREMFAAFYDDEPRVTVDSSASTYYVVEHGKTSLFVHHGHRRNVGNVDTVFAGKYREIYGRTQYSYAHLGHLHSDELKTTNLMKVERHETLAAPDAYAANGGWLSGRSAKVITYSARHGEVSRLTLSPQMVDGWAGRVAANDNFSTAAKAA</sequence>
<dbReference type="AlphaFoldDB" id="A0A6H0ZJC7"/>
<proteinExistence type="predicted"/>
<protein>
    <submittedName>
        <fullName evidence="1">Oxidoreductase</fullName>
    </submittedName>
</protein>
<dbReference type="InterPro" id="IPR029052">
    <property type="entry name" value="Metallo-depent_PP-like"/>
</dbReference>
<dbReference type="EMBL" id="CP050898">
    <property type="protein sequence ID" value="QIX21399.1"/>
    <property type="molecule type" value="Genomic_DNA"/>
</dbReference>
<gene>
    <name evidence="1" type="ORF">FOB41_06180</name>
    <name evidence="2" type="ORF">FOB41_09745</name>
</gene>
<evidence type="ECO:0000313" key="2">
    <source>
        <dbReference type="EMBL" id="QIX21399.1"/>
    </source>
</evidence>
<dbReference type="RefSeq" id="WP_177319111.1">
    <property type="nucleotide sequence ID" value="NZ_CP050898.1"/>
</dbReference>
<dbReference type="Proteomes" id="UP000500870">
    <property type="component" value="Chromosome 1"/>
</dbReference>